<sequence length="324" mass="34354">MTLRSVVRGTGHYLPERVVPNSWFEERLDTTDDWIRTRTGIERRHFAAEGQATSDMGLRAARAALDRAGLGPDDIDGIVLATSTPDHTFPASATMIQYGLGMTHGFAYDVQAVCAGFVFALANADAMIRGGMARRVLVIGSETFSRIMDWSDRGTCVLFGDGAGAVVLEAQNGEGTSDDRGILASDLNSDGQYRELLYVDGGVSTTGTAGQLRMQGNLVFRHAVEKLAKTAHVALDKAGLTPADVAWLVPHQANARIITATAQKMGLPMDKVILTVADHGNTSAASIPLALSVADGQGRFSPGDVILTEAIGGGLSWGSVVLRW</sequence>
<evidence type="ECO:0000259" key="11">
    <source>
        <dbReference type="Pfam" id="PF08541"/>
    </source>
</evidence>
<accession>A0ABV7U0I5</accession>
<keyword evidence="4 10" id="KW-0808">Transferase</keyword>
<reference evidence="14" key="1">
    <citation type="journal article" date="2019" name="Int. J. Syst. Evol. Microbiol.">
        <title>The Global Catalogue of Microorganisms (GCM) 10K type strain sequencing project: providing services to taxonomists for standard genome sequencing and annotation.</title>
        <authorList>
            <consortium name="The Broad Institute Genomics Platform"/>
            <consortium name="The Broad Institute Genome Sequencing Center for Infectious Disease"/>
            <person name="Wu L."/>
            <person name="Ma J."/>
        </authorList>
    </citation>
    <scope>NUCLEOTIDE SEQUENCE [LARGE SCALE GENOMIC DNA]</scope>
    <source>
        <strain evidence="14">KCTC 42473</strain>
    </source>
</reference>
<comment type="function">
    <text evidence="10">Catalyzes the condensation reaction of fatty acid synthesis by the addition to an acyl acceptor of two carbons from malonyl-ACP. Catalyzes the first condensation reaction which initiates fatty acid synthesis and may therefore play a role in governing the total rate of fatty acid production. Possesses both acetoacetyl-ACP synthase and acetyl transacylase activities. Its substrate specificity determines the biosynthesis of branched-chain and/or straight-chain of fatty acids.</text>
</comment>
<dbReference type="HAMAP" id="MF_01815">
    <property type="entry name" value="FabH"/>
    <property type="match status" value="1"/>
</dbReference>
<dbReference type="InterPro" id="IPR013747">
    <property type="entry name" value="ACP_syn_III_C"/>
</dbReference>
<comment type="pathway">
    <text evidence="10">Lipid metabolism; fatty acid biosynthesis.</text>
</comment>
<feature type="domain" description="Beta-ketoacyl-[acyl-carrier-protein] synthase III N-terminal" evidence="12">
    <location>
        <begin position="108"/>
        <end position="191"/>
    </location>
</feature>
<evidence type="ECO:0000256" key="3">
    <source>
        <dbReference type="ARBA" id="ARBA00022516"/>
    </source>
</evidence>
<dbReference type="InterPro" id="IPR013751">
    <property type="entry name" value="ACP_syn_III_N"/>
</dbReference>
<dbReference type="CDD" id="cd00830">
    <property type="entry name" value="KAS_III"/>
    <property type="match status" value="1"/>
</dbReference>
<keyword evidence="5 10" id="KW-0276">Fatty acid metabolism</keyword>
<name>A0ABV7U0I5_9RHOB</name>
<dbReference type="PANTHER" id="PTHR34069">
    <property type="entry name" value="3-OXOACYL-[ACYL-CARRIER-PROTEIN] SYNTHASE 3"/>
    <property type="match status" value="1"/>
</dbReference>
<dbReference type="EC" id="2.3.1.180" evidence="10"/>
<keyword evidence="9 10" id="KW-0012">Acyltransferase</keyword>
<evidence type="ECO:0000256" key="9">
    <source>
        <dbReference type="ARBA" id="ARBA00023315"/>
    </source>
</evidence>
<keyword evidence="14" id="KW-1185">Reference proteome</keyword>
<dbReference type="SUPFAM" id="SSF53901">
    <property type="entry name" value="Thiolase-like"/>
    <property type="match status" value="1"/>
</dbReference>
<evidence type="ECO:0000256" key="7">
    <source>
        <dbReference type="ARBA" id="ARBA00023160"/>
    </source>
</evidence>
<feature type="domain" description="Beta-ketoacyl-[acyl-carrier-protein] synthase III C-terminal" evidence="11">
    <location>
        <begin position="235"/>
        <end position="324"/>
    </location>
</feature>
<evidence type="ECO:0000256" key="2">
    <source>
        <dbReference type="ARBA" id="ARBA00022490"/>
    </source>
</evidence>
<evidence type="ECO:0000256" key="6">
    <source>
        <dbReference type="ARBA" id="ARBA00023098"/>
    </source>
</evidence>
<feature type="region of interest" description="ACP-binding" evidence="10">
    <location>
        <begin position="252"/>
        <end position="256"/>
    </location>
</feature>
<comment type="subcellular location">
    <subcellularLocation>
        <location evidence="10">Cytoplasm</location>
    </subcellularLocation>
</comment>
<dbReference type="InterPro" id="IPR004655">
    <property type="entry name" value="FabH"/>
</dbReference>
<comment type="similarity">
    <text evidence="1 10">Belongs to the thiolase-like superfamily. FabH family.</text>
</comment>
<comment type="catalytic activity">
    <reaction evidence="10">
        <text>malonyl-[ACP] + acetyl-CoA + H(+) = 3-oxobutanoyl-[ACP] + CO2 + CoA</text>
        <dbReference type="Rhea" id="RHEA:12080"/>
        <dbReference type="Rhea" id="RHEA-COMP:9623"/>
        <dbReference type="Rhea" id="RHEA-COMP:9625"/>
        <dbReference type="ChEBI" id="CHEBI:15378"/>
        <dbReference type="ChEBI" id="CHEBI:16526"/>
        <dbReference type="ChEBI" id="CHEBI:57287"/>
        <dbReference type="ChEBI" id="CHEBI:57288"/>
        <dbReference type="ChEBI" id="CHEBI:78449"/>
        <dbReference type="ChEBI" id="CHEBI:78450"/>
        <dbReference type="EC" id="2.3.1.180"/>
    </reaction>
</comment>
<dbReference type="GO" id="GO:0033818">
    <property type="term" value="F:beta-ketoacyl-acyl-carrier-protein synthase III activity"/>
    <property type="evidence" value="ECO:0007669"/>
    <property type="project" value="UniProtKB-EC"/>
</dbReference>
<evidence type="ECO:0000256" key="4">
    <source>
        <dbReference type="ARBA" id="ARBA00022679"/>
    </source>
</evidence>
<comment type="subunit">
    <text evidence="10">Homodimer.</text>
</comment>
<dbReference type="NCBIfam" id="NF006829">
    <property type="entry name" value="PRK09352.1"/>
    <property type="match status" value="1"/>
</dbReference>
<dbReference type="Pfam" id="PF08545">
    <property type="entry name" value="ACP_syn_III"/>
    <property type="match status" value="1"/>
</dbReference>
<comment type="domain">
    <text evidence="10">The last Arg residue of the ACP-binding site is essential for the weak association between ACP/AcpP and FabH.</text>
</comment>
<dbReference type="Gene3D" id="3.40.47.10">
    <property type="match status" value="1"/>
</dbReference>
<feature type="active site" evidence="10">
    <location>
        <position position="114"/>
    </location>
</feature>
<organism evidence="13 14">
    <name type="scientific">Paracoccus angustae</name>
    <dbReference type="NCBI Taxonomy" id="1671480"/>
    <lineage>
        <taxon>Bacteria</taxon>
        <taxon>Pseudomonadati</taxon>
        <taxon>Pseudomonadota</taxon>
        <taxon>Alphaproteobacteria</taxon>
        <taxon>Rhodobacterales</taxon>
        <taxon>Paracoccaceae</taxon>
        <taxon>Paracoccus</taxon>
    </lineage>
</organism>
<dbReference type="Pfam" id="PF08541">
    <property type="entry name" value="ACP_syn_III_C"/>
    <property type="match status" value="1"/>
</dbReference>
<keyword evidence="6 10" id="KW-0443">Lipid metabolism</keyword>
<evidence type="ECO:0000313" key="14">
    <source>
        <dbReference type="Proteomes" id="UP001595539"/>
    </source>
</evidence>
<dbReference type="InterPro" id="IPR016039">
    <property type="entry name" value="Thiolase-like"/>
</dbReference>
<evidence type="ECO:0000256" key="1">
    <source>
        <dbReference type="ARBA" id="ARBA00008642"/>
    </source>
</evidence>
<evidence type="ECO:0000256" key="5">
    <source>
        <dbReference type="ARBA" id="ARBA00022832"/>
    </source>
</evidence>
<gene>
    <name evidence="10" type="primary">fabH</name>
    <name evidence="13" type="ORF">ACFOM8_03865</name>
</gene>
<proteinExistence type="inferred from homology"/>
<dbReference type="EMBL" id="JBHRXY010000002">
    <property type="protein sequence ID" value="MFC3628575.1"/>
    <property type="molecule type" value="Genomic_DNA"/>
</dbReference>
<protein>
    <recommendedName>
        <fullName evidence="10">Beta-ketoacyl-[acyl-carrier-protein] synthase III</fullName>
        <shortName evidence="10">Beta-ketoacyl-ACP synthase III</shortName>
        <shortName evidence="10">KAS III</shortName>
        <ecNumber evidence="10">2.3.1.180</ecNumber>
    </recommendedName>
    <alternativeName>
        <fullName evidence="10">3-oxoacyl-[acyl-carrier-protein] synthase 3</fullName>
    </alternativeName>
    <alternativeName>
        <fullName evidence="10">3-oxoacyl-[acyl-carrier-protein] synthase III</fullName>
    </alternativeName>
</protein>
<evidence type="ECO:0000313" key="13">
    <source>
        <dbReference type="EMBL" id="MFC3628575.1"/>
    </source>
</evidence>
<keyword evidence="8 10" id="KW-0511">Multifunctional enzyme</keyword>
<evidence type="ECO:0000256" key="10">
    <source>
        <dbReference type="HAMAP-Rule" id="MF_01815"/>
    </source>
</evidence>
<feature type="active site" evidence="10">
    <location>
        <position position="281"/>
    </location>
</feature>
<keyword evidence="2 10" id="KW-0963">Cytoplasm</keyword>
<evidence type="ECO:0000256" key="8">
    <source>
        <dbReference type="ARBA" id="ARBA00023268"/>
    </source>
</evidence>
<feature type="active site" evidence="10">
    <location>
        <position position="251"/>
    </location>
</feature>
<evidence type="ECO:0000259" key="12">
    <source>
        <dbReference type="Pfam" id="PF08545"/>
    </source>
</evidence>
<comment type="caution">
    <text evidence="13">The sequence shown here is derived from an EMBL/GenBank/DDBJ whole genome shotgun (WGS) entry which is preliminary data.</text>
</comment>
<dbReference type="RefSeq" id="WP_377759480.1">
    <property type="nucleotide sequence ID" value="NZ_JBHRXY010000002.1"/>
</dbReference>
<keyword evidence="7 10" id="KW-0275">Fatty acid biosynthesis</keyword>
<dbReference type="PANTHER" id="PTHR34069:SF2">
    <property type="entry name" value="BETA-KETOACYL-[ACYL-CARRIER-PROTEIN] SYNTHASE III"/>
    <property type="match status" value="1"/>
</dbReference>
<dbReference type="NCBIfam" id="TIGR00747">
    <property type="entry name" value="fabH"/>
    <property type="match status" value="1"/>
</dbReference>
<keyword evidence="3 10" id="KW-0444">Lipid biosynthesis</keyword>
<dbReference type="Proteomes" id="UP001595539">
    <property type="component" value="Unassembled WGS sequence"/>
</dbReference>